<feature type="region of interest" description="Disordered" evidence="1">
    <location>
        <begin position="126"/>
        <end position="145"/>
    </location>
</feature>
<proteinExistence type="predicted"/>
<accession>S9UPT2</accession>
<keyword evidence="5" id="KW-1185">Reference proteome</keyword>
<evidence type="ECO:0000313" key="5">
    <source>
        <dbReference type="Proteomes" id="UP000015354"/>
    </source>
</evidence>
<evidence type="ECO:0000313" key="4">
    <source>
        <dbReference type="EMBL" id="EPY33257.1"/>
    </source>
</evidence>
<protein>
    <submittedName>
        <fullName evidence="3">Uncharacterized protein</fullName>
    </submittedName>
</protein>
<reference evidence="3 5" key="1">
    <citation type="journal article" date="2013" name="PLoS ONE">
        <title>Predicting the Proteins of Angomonas deanei, Strigomonas culicis and Their Respective Endosymbionts Reveals New Aspects of the Trypanosomatidae Family.</title>
        <authorList>
            <person name="Motta M.C."/>
            <person name="Martins A.C."/>
            <person name="de Souza S.S."/>
            <person name="Catta-Preta C.M."/>
            <person name="Silva R."/>
            <person name="Klein C.C."/>
            <person name="de Almeida L.G."/>
            <person name="de Lima Cunha O."/>
            <person name="Ciapina L.P."/>
            <person name="Brocchi M."/>
            <person name="Colabardini A.C."/>
            <person name="de Araujo Lima B."/>
            <person name="Machado C.R."/>
            <person name="de Almeida Soares C.M."/>
            <person name="Probst C.M."/>
            <person name="de Menezes C.B."/>
            <person name="Thompson C.E."/>
            <person name="Bartholomeu D.C."/>
            <person name="Gradia D.F."/>
            <person name="Pavoni D.P."/>
            <person name="Grisard E.C."/>
            <person name="Fantinatti-Garboggini F."/>
            <person name="Marchini F.K."/>
            <person name="Rodrigues-Luiz G.F."/>
            <person name="Wagner G."/>
            <person name="Goldman G.H."/>
            <person name="Fietto J.L."/>
            <person name="Elias M.C."/>
            <person name="Goldman M.H."/>
            <person name="Sagot M.F."/>
            <person name="Pereira M."/>
            <person name="Stoco P.H."/>
            <person name="de Mendonca-Neto R.P."/>
            <person name="Teixeira S.M."/>
            <person name="Maciel T.E."/>
            <person name="de Oliveira Mendes T.A."/>
            <person name="Urmenyi T.P."/>
            <person name="de Souza W."/>
            <person name="Schenkman S."/>
            <person name="de Vasconcelos A.T."/>
        </authorList>
    </citation>
    <scope>NUCLEOTIDE SEQUENCE [LARGE SCALE GENOMIC DNA]</scope>
</reference>
<name>S9UPT2_9TRYP</name>
<dbReference type="Proteomes" id="UP000015354">
    <property type="component" value="Unassembled WGS sequence"/>
</dbReference>
<comment type="caution">
    <text evidence="3">The sequence shown here is derived from an EMBL/GenBank/DDBJ whole genome shotgun (WGS) entry which is preliminary data.</text>
</comment>
<organism evidence="3 5">
    <name type="scientific">Strigomonas culicis</name>
    <dbReference type="NCBI Taxonomy" id="28005"/>
    <lineage>
        <taxon>Eukaryota</taxon>
        <taxon>Discoba</taxon>
        <taxon>Euglenozoa</taxon>
        <taxon>Kinetoplastea</taxon>
        <taxon>Metakinetoplastina</taxon>
        <taxon>Trypanosomatida</taxon>
        <taxon>Trypanosomatidae</taxon>
        <taxon>Strigomonadinae</taxon>
        <taxon>Strigomonas</taxon>
    </lineage>
</organism>
<evidence type="ECO:0000313" key="2">
    <source>
        <dbReference type="EMBL" id="EPY24160.1"/>
    </source>
</evidence>
<dbReference type="AlphaFoldDB" id="S9UPT2"/>
<evidence type="ECO:0000313" key="3">
    <source>
        <dbReference type="EMBL" id="EPY30898.1"/>
    </source>
</evidence>
<evidence type="ECO:0000256" key="1">
    <source>
        <dbReference type="SAM" id="MobiDB-lite"/>
    </source>
</evidence>
<reference evidence="3" key="2">
    <citation type="submission" date="2013-03" db="EMBL/GenBank/DDBJ databases">
        <authorList>
            <person name="Motta M.C.M."/>
            <person name="Martins A.C.A."/>
            <person name="Preta C.M.C.C."/>
            <person name="Silva R."/>
            <person name="de Souza S.S."/>
            <person name="Klein C.C."/>
            <person name="de Almeida L.G.P."/>
            <person name="Cunha O.L."/>
            <person name="Colabardini A.C."/>
            <person name="Lima B.A."/>
            <person name="Machado C.R."/>
            <person name="Soares C.M.A."/>
            <person name="de Menezes C.B.A."/>
            <person name="Bartolomeu D.C."/>
            <person name="Grisard E.C."/>
            <person name="Fantinatti-Garboggini F."/>
            <person name="Rodrigues-Luiz G.F."/>
            <person name="Wagner G."/>
            <person name="Goldman G.H."/>
            <person name="Fietto J.L.R."/>
            <person name="Ciapina L.P."/>
            <person name="Brocchi M."/>
            <person name="Elias M.C."/>
            <person name="Goldman M.H.S."/>
            <person name="Sagot M.-F."/>
            <person name="Pereira M."/>
            <person name="Stoco P.H."/>
            <person name="Teixeira S.M.R."/>
            <person name="de Mendonca-Neto R.P."/>
            <person name="Maciel T.E.F."/>
            <person name="Mendes T.A.O."/>
            <person name="Urmenyi T.P."/>
            <person name="Teixeira M.M.G."/>
            <person name="de Camargo E.F.P."/>
            <person name="de Sousa W."/>
            <person name="Schenkman S."/>
            <person name="de Vasconcelos A.T.R."/>
        </authorList>
    </citation>
    <scope>NUCLEOTIDE SEQUENCE</scope>
</reference>
<dbReference type="OrthoDB" id="274829at2759"/>
<dbReference type="EMBL" id="ATMH01003805">
    <property type="protein sequence ID" value="EPY30898.1"/>
    <property type="molecule type" value="Genomic_DNA"/>
</dbReference>
<sequence length="145" mass="16808">MVLFSTYRSARLVDKAFLMSPVMRMRAFADYHFQRAWNGTLMFVIPGDYRMWAVYIPIIYFMHRWQSEHALEIDLVEKSLINRWGGSVEAVRKNLSPQDQLRARSFTDIEKLYSAYGPKDVNIQPAGDTLPGKDLYKQAGGHGHH</sequence>
<gene>
    <name evidence="4" type="ORF">STCU_02371</name>
    <name evidence="3" type="ORF">STCU_03805</name>
    <name evidence="2" type="ORF">STCU_07317</name>
</gene>
<dbReference type="EMBL" id="ATMH01007317">
    <property type="protein sequence ID" value="EPY24160.1"/>
    <property type="molecule type" value="Genomic_DNA"/>
</dbReference>
<dbReference type="EMBL" id="ATMH01002371">
    <property type="protein sequence ID" value="EPY33257.1"/>
    <property type="molecule type" value="Genomic_DNA"/>
</dbReference>